<organism evidence="24 25">
    <name type="scientific">Saimiri boliviensis boliviensis</name>
    <name type="common">Bolivian squirrel monkey</name>
    <dbReference type="NCBI Taxonomy" id="39432"/>
    <lineage>
        <taxon>Eukaryota</taxon>
        <taxon>Metazoa</taxon>
        <taxon>Chordata</taxon>
        <taxon>Craniata</taxon>
        <taxon>Vertebrata</taxon>
        <taxon>Euteleostomi</taxon>
        <taxon>Mammalia</taxon>
        <taxon>Eutheria</taxon>
        <taxon>Euarchontoglires</taxon>
        <taxon>Primates</taxon>
        <taxon>Haplorrhini</taxon>
        <taxon>Platyrrhini</taxon>
        <taxon>Cebidae</taxon>
        <taxon>Saimiriinae</taxon>
        <taxon>Saimiri</taxon>
    </lineage>
</organism>
<comment type="similarity">
    <text evidence="1">Belongs to the CATSPERD family.</text>
</comment>
<evidence type="ECO:0000256" key="6">
    <source>
        <dbReference type="ARBA" id="ARBA00022782"/>
    </source>
</evidence>
<keyword evidence="3" id="KW-1003">Cell membrane</keyword>
<evidence type="ECO:0000256" key="11">
    <source>
        <dbReference type="ARBA" id="ARBA00023136"/>
    </source>
</evidence>
<comment type="function">
    <text evidence="18">Auxiliary component of the CatSper complex, a complex involved in sperm cell hyperactivation. Sperm cell hyperactivation is needed for sperm motility which is essential late in the preparation of sperm for fertilization. Required for CATSPER1 stability before intraflagellar transport and/or incorporation of the CatSper complex channel into the flagellar membrane.</text>
</comment>
<keyword evidence="5" id="KW-0732">Signal</keyword>
<dbReference type="InterPro" id="IPR028751">
    <property type="entry name" value="CATSPERD/E"/>
</dbReference>
<feature type="domain" description="CATSPERD/E C-terminal" evidence="22">
    <location>
        <begin position="510"/>
        <end position="559"/>
    </location>
</feature>
<evidence type="ECO:0000256" key="16">
    <source>
        <dbReference type="ARBA" id="ARBA00040129"/>
    </source>
</evidence>
<feature type="region of interest" description="Disordered" evidence="19">
    <location>
        <begin position="724"/>
        <end position="745"/>
    </location>
</feature>
<dbReference type="GO" id="GO:0036128">
    <property type="term" value="C:CatSper complex"/>
    <property type="evidence" value="ECO:0007669"/>
    <property type="project" value="InterPro"/>
</dbReference>
<comment type="subcellular location">
    <subcellularLocation>
        <location evidence="15">Cell projection</location>
        <location evidence="15">Cilium</location>
        <location evidence="15">Flagellum membrane</location>
        <topology evidence="15">Single-pass type I membrane protein</topology>
    </subcellularLocation>
</comment>
<reference evidence="24" key="1">
    <citation type="submission" date="2025-08" db="UniProtKB">
        <authorList>
            <consortium name="Ensembl"/>
        </authorList>
    </citation>
    <scope>IDENTIFICATION</scope>
</reference>
<dbReference type="OMA" id="HPYILHH"/>
<evidence type="ECO:0000256" key="4">
    <source>
        <dbReference type="ARBA" id="ARBA00022692"/>
    </source>
</evidence>
<dbReference type="Pfam" id="PF15020">
    <property type="entry name" value="Beta-prop_CATSPERD"/>
    <property type="match status" value="1"/>
</dbReference>
<keyword evidence="10" id="KW-0969">Cilium</keyword>
<feature type="domain" description="CATSPERD Ig-like" evidence="23">
    <location>
        <begin position="361"/>
        <end position="480"/>
    </location>
</feature>
<gene>
    <name evidence="24" type="primary">CATSPERD</name>
</gene>
<evidence type="ECO:0000256" key="5">
    <source>
        <dbReference type="ARBA" id="ARBA00022729"/>
    </source>
</evidence>
<evidence type="ECO:0000256" key="14">
    <source>
        <dbReference type="ARBA" id="ARBA00023273"/>
    </source>
</evidence>
<evidence type="ECO:0000259" key="23">
    <source>
        <dbReference type="Pfam" id="PF23747"/>
    </source>
</evidence>
<dbReference type="InterPro" id="IPR053813">
    <property type="entry name" value="CATSPERD_beta-prop"/>
</dbReference>
<keyword evidence="12" id="KW-1015">Disulfide bond</keyword>
<keyword evidence="8" id="KW-0744">Spermatogenesis</keyword>
<feature type="domain" description="CATSPERD beta-propeller" evidence="21">
    <location>
        <begin position="14"/>
        <end position="341"/>
    </location>
</feature>
<evidence type="ECO:0000256" key="12">
    <source>
        <dbReference type="ARBA" id="ARBA00023157"/>
    </source>
</evidence>
<dbReference type="PANTHER" id="PTHR33722">
    <property type="entry name" value="CATION CHANNEL SPERM-ASSOCIATED PROTEIN SUBUNIT DELTA-RELATED"/>
    <property type="match status" value="1"/>
</dbReference>
<dbReference type="InterPro" id="IPR055451">
    <property type="entry name" value="Ig-like_CATSPERD"/>
</dbReference>
<dbReference type="PANTHER" id="PTHR33722:SF1">
    <property type="entry name" value="CATION CHANNEL SPERM-ASSOCIATED AUXILIARY SUBUNIT DELTA"/>
    <property type="match status" value="1"/>
</dbReference>
<dbReference type="GO" id="GO:0030317">
    <property type="term" value="P:flagellated sperm motility"/>
    <property type="evidence" value="ECO:0007669"/>
    <property type="project" value="TreeGrafter"/>
</dbReference>
<dbReference type="GO" id="GO:0097228">
    <property type="term" value="C:sperm principal piece"/>
    <property type="evidence" value="ECO:0007669"/>
    <property type="project" value="TreeGrafter"/>
</dbReference>
<evidence type="ECO:0000256" key="10">
    <source>
        <dbReference type="ARBA" id="ARBA00023069"/>
    </source>
</evidence>
<dbReference type="STRING" id="39432.ENSSBOP00000026715"/>
<sequence>TGKILLNVMQDVEGDHLSFSSTTPRLITHPCKKNIALYLGKQVFFTTDNFETSLLPFAIPTSMQVRVPEVTSAHFTASQLLLVVAQKVYIYDYENNSWNVTFGIKHPVTHVSGDNCCYTETLFCIEHGNLVFAYFRGDQISQTYIYYSNNGGFIFSKYHYDRQAEITGSLGGILQFFSLSQVGMLVVDQGKGMFKYSDHPLNRSLGLSFDYNGTLDILIVPGQRGILLLWFEHSLLFSYNAGQLVDTVRVKQGDQILFSSMFEANVTIHNIAVNENELAVITREDNLYYGNLDVVPSSVIKFADQPIWSEEAALMFRSPGMVEILTPLRDAAFPAFDFQKCLVNIQALLMDPEFHIGKCNIEFLMGEFVHRMYNIDMNSHLKLTALLIPQPGTSLIPLVMVSNPYSLGFQANFYESGHTLDGNTKYNLDIHLKQQQHWGRTNLSFTSSLKRATISTLTVDIANKEISCVDVKPLSTLISIGCDLDKKIVIQNKISACSKGILDASALQDNYSFIIEKEFYDPSFQGQPSSQDLRVPYSYKQLGCPLLVYYDTPWKPVVDSVSQPPCTPQPHLEGTGVLWFALCPLPTPRVNYVSCHDSNGNATLRWPDVQYQILGGRTPNQIIFSHNNGIYIFYISIVDPYYSYCKLETLFSIYVYGAFPIPLGFAGLIILLFISSMLGSVWVAYKTPKLLRTGRGHRIRRFVVQLCGRCRTACGCFQFHASSTSTVGTEPPGHHPTPQGGRADH</sequence>
<evidence type="ECO:0000256" key="1">
    <source>
        <dbReference type="ARBA" id="ARBA00010246"/>
    </source>
</evidence>
<evidence type="ECO:0000256" key="19">
    <source>
        <dbReference type="SAM" id="MobiDB-lite"/>
    </source>
</evidence>
<keyword evidence="9 20" id="KW-1133">Transmembrane helix</keyword>
<dbReference type="Pfam" id="PF22850">
    <property type="entry name" value="CATSPERD-E_C"/>
    <property type="match status" value="2"/>
</dbReference>
<protein>
    <recommendedName>
        <fullName evidence="16">Cation channel sperm-associated auxiliary subunit delta</fullName>
    </recommendedName>
    <alternativeName>
        <fullName evidence="17">Transmembrane protein 146</fullName>
    </alternativeName>
</protein>
<evidence type="ECO:0000256" key="13">
    <source>
        <dbReference type="ARBA" id="ARBA00023180"/>
    </source>
</evidence>
<name>A0A2K6U487_SAIBB</name>
<evidence type="ECO:0000256" key="17">
    <source>
        <dbReference type="ARBA" id="ARBA00041424"/>
    </source>
</evidence>
<evidence type="ECO:0000256" key="3">
    <source>
        <dbReference type="ARBA" id="ARBA00022475"/>
    </source>
</evidence>
<keyword evidence="11 20" id="KW-0472">Membrane</keyword>
<dbReference type="Pfam" id="PF23747">
    <property type="entry name" value="Ig-like_CATSPERD"/>
    <property type="match status" value="1"/>
</dbReference>
<evidence type="ECO:0000256" key="18">
    <source>
        <dbReference type="ARBA" id="ARBA00046028"/>
    </source>
</evidence>
<evidence type="ECO:0000256" key="8">
    <source>
        <dbReference type="ARBA" id="ARBA00022871"/>
    </source>
</evidence>
<dbReference type="AlphaFoldDB" id="A0A2K6U487"/>
<evidence type="ECO:0000256" key="15">
    <source>
        <dbReference type="ARBA" id="ARBA00037793"/>
    </source>
</evidence>
<keyword evidence="2" id="KW-0217">Developmental protein</keyword>
<feature type="domain" description="CATSPERD/E C-terminal" evidence="22">
    <location>
        <begin position="584"/>
        <end position="693"/>
    </location>
</feature>
<evidence type="ECO:0000256" key="9">
    <source>
        <dbReference type="ARBA" id="ARBA00022989"/>
    </source>
</evidence>
<evidence type="ECO:0000256" key="2">
    <source>
        <dbReference type="ARBA" id="ARBA00022473"/>
    </source>
</evidence>
<dbReference type="Proteomes" id="UP000233220">
    <property type="component" value="Unplaced"/>
</dbReference>
<keyword evidence="25" id="KW-1185">Reference proteome</keyword>
<reference evidence="24" key="2">
    <citation type="submission" date="2025-09" db="UniProtKB">
        <authorList>
            <consortium name="Ensembl"/>
        </authorList>
    </citation>
    <scope>IDENTIFICATION</scope>
</reference>
<accession>A0A2K6U487</accession>
<evidence type="ECO:0000256" key="7">
    <source>
        <dbReference type="ARBA" id="ARBA00022846"/>
    </source>
</evidence>
<dbReference type="GO" id="GO:0048240">
    <property type="term" value="P:sperm capacitation"/>
    <property type="evidence" value="ECO:0007669"/>
    <property type="project" value="TreeGrafter"/>
</dbReference>
<evidence type="ECO:0000313" key="25">
    <source>
        <dbReference type="Proteomes" id="UP000233220"/>
    </source>
</evidence>
<proteinExistence type="inferred from homology"/>
<keyword evidence="6" id="KW-0221">Differentiation</keyword>
<dbReference type="InterPro" id="IPR053814">
    <property type="entry name" value="CATSPERD/E_C"/>
</dbReference>
<keyword evidence="14" id="KW-0966">Cell projection</keyword>
<keyword evidence="7" id="KW-0282">Flagellum</keyword>
<keyword evidence="13" id="KW-0325">Glycoprotein</keyword>
<evidence type="ECO:0000256" key="20">
    <source>
        <dbReference type="SAM" id="Phobius"/>
    </source>
</evidence>
<evidence type="ECO:0000259" key="21">
    <source>
        <dbReference type="Pfam" id="PF15020"/>
    </source>
</evidence>
<evidence type="ECO:0000259" key="22">
    <source>
        <dbReference type="Pfam" id="PF22850"/>
    </source>
</evidence>
<feature type="transmembrane region" description="Helical" evidence="20">
    <location>
        <begin position="653"/>
        <end position="685"/>
    </location>
</feature>
<dbReference type="GeneTree" id="ENSGT00940000162714"/>
<evidence type="ECO:0000313" key="24">
    <source>
        <dbReference type="Ensembl" id="ENSSBOP00000026715.1"/>
    </source>
</evidence>
<keyword evidence="4 20" id="KW-0812">Transmembrane</keyword>
<dbReference type="Ensembl" id="ENSSBOT00000043588.1">
    <property type="protein sequence ID" value="ENSSBOP00000026715.1"/>
    <property type="gene ID" value="ENSSBOG00000029793.1"/>
</dbReference>